<protein>
    <submittedName>
        <fullName evidence="2">Uncharacterized protein</fullName>
    </submittedName>
</protein>
<dbReference type="Ensembl" id="ENSOTST00005061375.2">
    <property type="protein sequence ID" value="ENSOTSP00005056362.1"/>
    <property type="gene ID" value="ENSOTSG00005027243.2"/>
</dbReference>
<dbReference type="GeneTree" id="ENSGT01000000215398"/>
<feature type="region of interest" description="Disordered" evidence="1">
    <location>
        <begin position="107"/>
        <end position="132"/>
    </location>
</feature>
<keyword evidence="3" id="KW-1185">Reference proteome</keyword>
<reference evidence="2" key="2">
    <citation type="submission" date="2025-09" db="UniProtKB">
        <authorList>
            <consortium name="Ensembl"/>
        </authorList>
    </citation>
    <scope>IDENTIFICATION</scope>
</reference>
<dbReference type="AlphaFoldDB" id="A0A8C8M174"/>
<dbReference type="Proteomes" id="UP000694402">
    <property type="component" value="Unassembled WGS sequence"/>
</dbReference>
<proteinExistence type="predicted"/>
<organism evidence="2 3">
    <name type="scientific">Oncorhynchus tshawytscha</name>
    <name type="common">Chinook salmon</name>
    <name type="synonym">Salmo tshawytscha</name>
    <dbReference type="NCBI Taxonomy" id="74940"/>
    <lineage>
        <taxon>Eukaryota</taxon>
        <taxon>Metazoa</taxon>
        <taxon>Chordata</taxon>
        <taxon>Craniata</taxon>
        <taxon>Vertebrata</taxon>
        <taxon>Euteleostomi</taxon>
        <taxon>Actinopterygii</taxon>
        <taxon>Neopterygii</taxon>
        <taxon>Teleostei</taxon>
        <taxon>Protacanthopterygii</taxon>
        <taxon>Salmoniformes</taxon>
        <taxon>Salmonidae</taxon>
        <taxon>Salmoninae</taxon>
        <taxon>Oncorhynchus</taxon>
    </lineage>
</organism>
<reference evidence="2" key="1">
    <citation type="submission" date="2025-08" db="UniProtKB">
        <authorList>
            <consortium name="Ensembl"/>
        </authorList>
    </citation>
    <scope>IDENTIFICATION</scope>
</reference>
<accession>A0A8C8M174</accession>
<evidence type="ECO:0000313" key="2">
    <source>
        <dbReference type="Ensembl" id="ENSOTSP00005056362.1"/>
    </source>
</evidence>
<evidence type="ECO:0000313" key="3">
    <source>
        <dbReference type="Proteomes" id="UP000694402"/>
    </source>
</evidence>
<evidence type="ECO:0000256" key="1">
    <source>
        <dbReference type="SAM" id="MobiDB-lite"/>
    </source>
</evidence>
<name>A0A8C8M174_ONCTS</name>
<feature type="compositionally biased region" description="Polar residues" evidence="1">
    <location>
        <begin position="113"/>
        <end position="132"/>
    </location>
</feature>
<sequence length="132" mass="14285">MLLCFFYFSLRGETHVSSVRYRGLTLVVLPAQSGHHHGQELLEGFVGIHAQFLGVQNAQLGVCVLYVVHVLQSSFQTAQHRGAVLSDQRVVHDGLCVVQVAEGPEVPLGPGVNDQTPEGSGENSVRLNNNIT</sequence>